<dbReference type="PANTHER" id="PTHR22904:SF523">
    <property type="entry name" value="STRESS-INDUCED-PHOSPHOPROTEIN 1"/>
    <property type="match status" value="1"/>
</dbReference>
<dbReference type="STRING" id="6216.A0A0R3SU02"/>
<evidence type="ECO:0000256" key="4">
    <source>
        <dbReference type="ARBA" id="ARBA00022803"/>
    </source>
</evidence>
<evidence type="ECO:0000256" key="5">
    <source>
        <dbReference type="ARBA" id="ARBA00026193"/>
    </source>
</evidence>
<evidence type="ECO:0000259" key="8">
    <source>
        <dbReference type="SMART" id="SM00727"/>
    </source>
</evidence>
<dbReference type="InterPro" id="IPR013105">
    <property type="entry name" value="TPR_2"/>
</dbReference>
<dbReference type="Pfam" id="PF13424">
    <property type="entry name" value="TPR_12"/>
    <property type="match status" value="1"/>
</dbReference>
<evidence type="ECO:0000256" key="7">
    <source>
        <dbReference type="SAM" id="MobiDB-lite"/>
    </source>
</evidence>
<dbReference type="FunFam" id="1.25.40.10:FF:000020">
    <property type="entry name" value="Stress-induced phosphoprotein 1"/>
    <property type="match status" value="1"/>
</dbReference>
<evidence type="ECO:0000256" key="3">
    <source>
        <dbReference type="ARBA" id="ARBA00022737"/>
    </source>
</evidence>
<dbReference type="FunFam" id="1.25.40.10:FF:000027">
    <property type="entry name" value="stress-induced-phosphoprotein 1 isoform X1"/>
    <property type="match status" value="1"/>
</dbReference>
<feature type="repeat" description="TPR" evidence="6">
    <location>
        <begin position="109"/>
        <end position="142"/>
    </location>
</feature>
<keyword evidence="3" id="KW-0677">Repeat</keyword>
<feature type="region of interest" description="Disordered" evidence="7">
    <location>
        <begin position="220"/>
        <end position="246"/>
    </location>
</feature>
<organism evidence="11">
    <name type="scientific">Hymenolepis diminuta</name>
    <name type="common">Rat tapeworm</name>
    <dbReference type="NCBI Taxonomy" id="6216"/>
    <lineage>
        <taxon>Eukaryota</taxon>
        <taxon>Metazoa</taxon>
        <taxon>Spiralia</taxon>
        <taxon>Lophotrochozoa</taxon>
        <taxon>Platyhelminthes</taxon>
        <taxon>Cestoda</taxon>
        <taxon>Eucestoda</taxon>
        <taxon>Cyclophyllidea</taxon>
        <taxon>Hymenolepididae</taxon>
        <taxon>Hymenolepis</taxon>
    </lineage>
</organism>
<dbReference type="Pfam" id="PF17830">
    <property type="entry name" value="STI1-HOP_DP"/>
    <property type="match status" value="2"/>
</dbReference>
<dbReference type="SMART" id="SM00727">
    <property type="entry name" value="STI1"/>
    <property type="match status" value="2"/>
</dbReference>
<dbReference type="Pfam" id="PF00515">
    <property type="entry name" value="TPR_1"/>
    <property type="match status" value="1"/>
</dbReference>
<feature type="compositionally biased region" description="Basic and acidic residues" evidence="7">
    <location>
        <begin position="224"/>
        <end position="246"/>
    </location>
</feature>
<dbReference type="AlphaFoldDB" id="A0A0R3SU02"/>
<evidence type="ECO:0000256" key="2">
    <source>
        <dbReference type="ARBA" id="ARBA00022490"/>
    </source>
</evidence>
<dbReference type="Gene3D" id="1.10.260.100">
    <property type="match status" value="2"/>
</dbReference>
<dbReference type="InterPro" id="IPR011990">
    <property type="entry name" value="TPR-like_helical_dom_sf"/>
</dbReference>
<name>A0A0R3SU02_HYMDI</name>
<dbReference type="InterPro" id="IPR041243">
    <property type="entry name" value="STI1/HOP_DP"/>
</dbReference>
<evidence type="ECO:0000256" key="6">
    <source>
        <dbReference type="PROSITE-ProRule" id="PRU00339"/>
    </source>
</evidence>
<dbReference type="Pfam" id="PF13414">
    <property type="entry name" value="TPR_11"/>
    <property type="match status" value="2"/>
</dbReference>
<comment type="subcellular location">
    <subcellularLocation>
        <location evidence="1">Cytoplasm</location>
    </subcellularLocation>
</comment>
<reference evidence="11" key="1">
    <citation type="submission" date="2017-02" db="UniProtKB">
        <authorList>
            <consortium name="WormBaseParasite"/>
        </authorList>
    </citation>
    <scope>IDENTIFICATION</scope>
</reference>
<dbReference type="FunFam" id="1.10.260.100:FF:000002">
    <property type="entry name" value="Stress-induced-phosphoprotein 1 (Hsp70/Hsp90-organizing)"/>
    <property type="match status" value="1"/>
</dbReference>
<dbReference type="Gene3D" id="1.25.40.10">
    <property type="entry name" value="Tetratricopeptide repeat domain"/>
    <property type="match status" value="3"/>
</dbReference>
<evidence type="ECO:0000313" key="10">
    <source>
        <dbReference type="Proteomes" id="UP000274504"/>
    </source>
</evidence>
<gene>
    <name evidence="9" type="ORF">HDID_LOCUS8931</name>
</gene>
<evidence type="ECO:0000313" key="9">
    <source>
        <dbReference type="EMBL" id="VDL61249.1"/>
    </source>
</evidence>
<dbReference type="WBParaSite" id="HDID_0000893301-mRNA-1">
    <property type="protein sequence ID" value="HDID_0000893301-mRNA-1"/>
    <property type="gene ID" value="HDID_0000893301"/>
</dbReference>
<dbReference type="SUPFAM" id="SSF48452">
    <property type="entry name" value="TPR-like"/>
    <property type="match status" value="3"/>
</dbReference>
<feature type="domain" description="STI1" evidence="8">
    <location>
        <begin position="160"/>
        <end position="197"/>
    </location>
</feature>
<dbReference type="PROSITE" id="PS50005">
    <property type="entry name" value="TPR"/>
    <property type="match status" value="5"/>
</dbReference>
<dbReference type="SMART" id="SM00028">
    <property type="entry name" value="TPR"/>
    <property type="match status" value="9"/>
</dbReference>
<dbReference type="Pfam" id="PF07719">
    <property type="entry name" value="TPR_2"/>
    <property type="match status" value="1"/>
</dbReference>
<dbReference type="OrthoDB" id="2423701at2759"/>
<evidence type="ECO:0000256" key="1">
    <source>
        <dbReference type="ARBA" id="ARBA00004496"/>
    </source>
</evidence>
<dbReference type="FunFam" id="1.25.40.10:FF:000010">
    <property type="entry name" value="Stress-induced phosphoprotein 1"/>
    <property type="match status" value="1"/>
</dbReference>
<feature type="domain" description="STI1" evidence="8">
    <location>
        <begin position="517"/>
        <end position="556"/>
    </location>
</feature>
<feature type="repeat" description="TPR" evidence="6">
    <location>
        <begin position="254"/>
        <end position="287"/>
    </location>
</feature>
<feature type="repeat" description="TPR" evidence="6">
    <location>
        <begin position="41"/>
        <end position="74"/>
    </location>
</feature>
<dbReference type="PANTHER" id="PTHR22904">
    <property type="entry name" value="TPR REPEAT CONTAINING PROTEIN"/>
    <property type="match status" value="1"/>
</dbReference>
<dbReference type="GO" id="GO:0051879">
    <property type="term" value="F:Hsp90 protein binding"/>
    <property type="evidence" value="ECO:0007669"/>
    <property type="project" value="TreeGrafter"/>
</dbReference>
<sequence>MIFVLERPLYRLHELSDSAQDLFLSLILFISASRTHVMTSATDLKNQGNQFLQEGKFEDAIKCYTSAIEQDPKNHVLYSNRSAAYAKLEKFEDALRDADECIKLNNSWAKGYTRRGAALEFLKRYTEAESAYAKASQLDPNNESIMHSLLNVRGYVVFADFKNRALNHPELKEYAKDPSYVRSLELIESNPSMLNVLMKNEKILKTVSVLLGAPEAMETDGCEDDCHHNESSTPSPKKEPESEKPQIPEQYAAALKEKELGNAAYKKKDFQTAISHYDKALELYPNDITFLTNKSAVYFEMGDLAECINTCEKAVDLGRDIRADFKLIAKALFRIGRCYEKQDDLTNAKKYFDKALSEHRSSEIIKAAQALDKKMKEMERKAYINPELAEEEKQLGNTAFSRGDFPTAMKHYNEAIKRNPDDAKLYSNRAACYSKLMEFACALKDCESCIKLDPTFIKGHLRKAACLLAMKDVSGARGAYRKALELDPNCSEARDGLIQCMTTEPDEEAARQRAANDPEVQAILSDPAMRMILNQMSDDPSALRDHLKNPDIAAKLTKLIDAGIIGLR</sequence>
<keyword evidence="4 6" id="KW-0802">TPR repeat</keyword>
<protein>
    <recommendedName>
        <fullName evidence="5">Stress-induced-phosphoprotein 1</fullName>
    </recommendedName>
</protein>
<dbReference type="InterPro" id="IPR006636">
    <property type="entry name" value="STI1_HS-bd"/>
</dbReference>
<proteinExistence type="predicted"/>
<dbReference type="GO" id="GO:0005737">
    <property type="term" value="C:cytoplasm"/>
    <property type="evidence" value="ECO:0007669"/>
    <property type="project" value="UniProtKB-SubCell"/>
</dbReference>
<keyword evidence="2" id="KW-0963">Cytoplasm</keyword>
<feature type="repeat" description="TPR" evidence="6">
    <location>
        <begin position="329"/>
        <end position="362"/>
    </location>
</feature>
<dbReference type="Proteomes" id="UP000274504">
    <property type="component" value="Unassembled WGS sequence"/>
</dbReference>
<dbReference type="EMBL" id="UYSG01011171">
    <property type="protein sequence ID" value="VDL61249.1"/>
    <property type="molecule type" value="Genomic_DNA"/>
</dbReference>
<feature type="repeat" description="TPR" evidence="6">
    <location>
        <begin position="389"/>
        <end position="422"/>
    </location>
</feature>
<reference evidence="9 10" key="2">
    <citation type="submission" date="2018-11" db="EMBL/GenBank/DDBJ databases">
        <authorList>
            <consortium name="Pathogen Informatics"/>
        </authorList>
    </citation>
    <scope>NUCLEOTIDE SEQUENCE [LARGE SCALE GENOMIC DNA]</scope>
</reference>
<evidence type="ECO:0000313" key="11">
    <source>
        <dbReference type="WBParaSite" id="HDID_0000893301-mRNA-1"/>
    </source>
</evidence>
<dbReference type="InterPro" id="IPR019734">
    <property type="entry name" value="TPR_rpt"/>
</dbReference>
<accession>A0A0R3SU02</accession>